<evidence type="ECO:0000313" key="8">
    <source>
        <dbReference type="Proteomes" id="UP000009168"/>
    </source>
</evidence>
<feature type="compositionally biased region" description="Low complexity" evidence="5">
    <location>
        <begin position="273"/>
        <end position="286"/>
    </location>
</feature>
<comment type="subcellular location">
    <subcellularLocation>
        <location evidence="1">Golgi apparatus membrane</location>
    </subcellularLocation>
</comment>
<feature type="compositionally biased region" description="Low complexity" evidence="5">
    <location>
        <begin position="341"/>
        <end position="378"/>
    </location>
</feature>
<keyword evidence="8" id="KW-1185">Reference proteome</keyword>
<name>Q22G20_TETTS</name>
<dbReference type="STRING" id="312017.Q22G20"/>
<evidence type="ECO:0000256" key="5">
    <source>
        <dbReference type="SAM" id="MobiDB-lite"/>
    </source>
</evidence>
<dbReference type="GeneID" id="7841068"/>
<protein>
    <submittedName>
        <fullName evidence="7">GRASP55/65 family protein</fullName>
    </submittedName>
</protein>
<dbReference type="HOGENOM" id="CLU_576843_0_0_1"/>
<feature type="domain" description="PDZ GRASP-type" evidence="6">
    <location>
        <begin position="14"/>
        <end position="126"/>
    </location>
</feature>
<organism evidence="7 8">
    <name type="scientific">Tetrahymena thermophila (strain SB210)</name>
    <dbReference type="NCBI Taxonomy" id="312017"/>
    <lineage>
        <taxon>Eukaryota</taxon>
        <taxon>Sar</taxon>
        <taxon>Alveolata</taxon>
        <taxon>Ciliophora</taxon>
        <taxon>Intramacronucleata</taxon>
        <taxon>Oligohymenophorea</taxon>
        <taxon>Hymenostomatida</taxon>
        <taxon>Tetrahymenina</taxon>
        <taxon>Tetrahymenidae</taxon>
        <taxon>Tetrahymena</taxon>
    </lineage>
</organism>
<dbReference type="InterPro" id="IPR007583">
    <property type="entry name" value="GRASP55_65"/>
</dbReference>
<keyword evidence="3" id="KW-0333">Golgi apparatus</keyword>
<dbReference type="KEGG" id="tet:TTHERM_00721370"/>
<dbReference type="EMBL" id="GG662576">
    <property type="protein sequence ID" value="EAR84206.1"/>
    <property type="molecule type" value="Genomic_DNA"/>
</dbReference>
<accession>Q22G20</accession>
<proteinExistence type="predicted"/>
<dbReference type="eggNOG" id="KOG3834">
    <property type="taxonomic scope" value="Eukaryota"/>
</dbReference>
<evidence type="ECO:0000256" key="2">
    <source>
        <dbReference type="ARBA" id="ARBA00022737"/>
    </source>
</evidence>
<evidence type="ECO:0000259" key="6">
    <source>
        <dbReference type="PROSITE" id="PS51865"/>
    </source>
</evidence>
<feature type="domain" description="PDZ GRASP-type" evidence="6">
    <location>
        <begin position="132"/>
        <end position="221"/>
    </location>
</feature>
<evidence type="ECO:0000256" key="1">
    <source>
        <dbReference type="ARBA" id="ARBA00004394"/>
    </source>
</evidence>
<dbReference type="PANTHER" id="PTHR12893">
    <property type="entry name" value="GOLGI REASSEMBLY STACKING PROTEIN GRASP"/>
    <property type="match status" value="1"/>
</dbReference>
<dbReference type="RefSeq" id="XP_001031869.1">
    <property type="nucleotide sequence ID" value="XM_001031869.3"/>
</dbReference>
<feature type="compositionally biased region" description="Polar residues" evidence="5">
    <location>
        <begin position="331"/>
        <end position="340"/>
    </location>
</feature>
<keyword evidence="4" id="KW-0472">Membrane</keyword>
<dbReference type="SUPFAM" id="SSF50156">
    <property type="entry name" value="PDZ domain-like"/>
    <property type="match status" value="1"/>
</dbReference>
<dbReference type="InterPro" id="IPR036034">
    <property type="entry name" value="PDZ_sf"/>
</dbReference>
<dbReference type="InterPro" id="IPR024958">
    <property type="entry name" value="GRASP_PDZ"/>
</dbReference>
<gene>
    <name evidence="7" type="ORF">TTHERM_00721370</name>
</gene>
<sequence length="474" mass="54459">MGNQEIKGSLGQGQGYRVISVSDGSPCHQAGINFFTDFIVDIIPAGQNNEENADDNNILEFNGDGQYVVDEKKDFFQIVSEHENKQLKMVIYDILQRKIRIVKVVPNKDWSNQQNLLGVMLRLENYLNSHDNTFKVVTVDENSPAKIAGLQAKQDYIIGLKKYKYEGLDELINIIFDNEGQEIELVVFNISDKSVRSVMLKPQMNWGGRGLIGCEFGGGYLNQLPVILDEAAELQRMEEEQKKLDSLNKFIHKSDPPAPKQQLSSDPPPTNIQVQQEQQQPSQSGSKIVAHQLHQINILRAKKNSHHEHVEVVHNKDPFAVQRKYSNDIQQQNEVKSVDTQNQNVEQNNRRNSSSQFNQSQQNGQQQENRQVSKSLTSQSIQNNNINQAQNPEQFSSNILERQNETKEKSKSQTFQQQQQVVFQNDELINQSRKESLSNRQYEFEVPNIQKKYIIMEKDLFNLKIKLQNQQLVI</sequence>
<dbReference type="Pfam" id="PF04495">
    <property type="entry name" value="GRASP55_65"/>
    <property type="match status" value="1"/>
</dbReference>
<dbReference type="AlphaFoldDB" id="Q22G20"/>
<evidence type="ECO:0000313" key="7">
    <source>
        <dbReference type="EMBL" id="EAR84206.1"/>
    </source>
</evidence>
<dbReference type="Proteomes" id="UP000009168">
    <property type="component" value="Unassembled WGS sequence"/>
</dbReference>
<evidence type="ECO:0000256" key="3">
    <source>
        <dbReference type="ARBA" id="ARBA00023034"/>
    </source>
</evidence>
<dbReference type="Gene3D" id="2.30.42.10">
    <property type="match status" value="2"/>
</dbReference>
<dbReference type="OMA" id="NTYCLYI"/>
<dbReference type="PANTHER" id="PTHR12893:SF0">
    <property type="entry name" value="GRASP65"/>
    <property type="match status" value="1"/>
</dbReference>
<reference evidence="8" key="1">
    <citation type="journal article" date="2006" name="PLoS Biol.">
        <title>Macronuclear genome sequence of the ciliate Tetrahymena thermophila, a model eukaryote.</title>
        <authorList>
            <person name="Eisen J.A."/>
            <person name="Coyne R.S."/>
            <person name="Wu M."/>
            <person name="Wu D."/>
            <person name="Thiagarajan M."/>
            <person name="Wortman J.R."/>
            <person name="Badger J.H."/>
            <person name="Ren Q."/>
            <person name="Amedeo P."/>
            <person name="Jones K.M."/>
            <person name="Tallon L.J."/>
            <person name="Delcher A.L."/>
            <person name="Salzberg S.L."/>
            <person name="Silva J.C."/>
            <person name="Haas B.J."/>
            <person name="Majoros W.H."/>
            <person name="Farzad M."/>
            <person name="Carlton J.M."/>
            <person name="Smith R.K. Jr."/>
            <person name="Garg J."/>
            <person name="Pearlman R.E."/>
            <person name="Karrer K.M."/>
            <person name="Sun L."/>
            <person name="Manning G."/>
            <person name="Elde N.C."/>
            <person name="Turkewitz A.P."/>
            <person name="Asai D.J."/>
            <person name="Wilkes D.E."/>
            <person name="Wang Y."/>
            <person name="Cai H."/>
            <person name="Collins K."/>
            <person name="Stewart B.A."/>
            <person name="Lee S.R."/>
            <person name="Wilamowska K."/>
            <person name="Weinberg Z."/>
            <person name="Ruzzo W.L."/>
            <person name="Wloga D."/>
            <person name="Gaertig J."/>
            <person name="Frankel J."/>
            <person name="Tsao C.-C."/>
            <person name="Gorovsky M.A."/>
            <person name="Keeling P.J."/>
            <person name="Waller R.F."/>
            <person name="Patron N.J."/>
            <person name="Cherry J.M."/>
            <person name="Stover N.A."/>
            <person name="Krieger C.J."/>
            <person name="del Toro C."/>
            <person name="Ryder H.F."/>
            <person name="Williamson S.C."/>
            <person name="Barbeau R.A."/>
            <person name="Hamilton E.P."/>
            <person name="Orias E."/>
        </authorList>
    </citation>
    <scope>NUCLEOTIDE SEQUENCE [LARGE SCALE GENOMIC DNA]</scope>
    <source>
        <strain evidence="8">SB210</strain>
    </source>
</reference>
<feature type="region of interest" description="Disordered" evidence="5">
    <location>
        <begin position="250"/>
        <end position="287"/>
    </location>
</feature>
<keyword evidence="2" id="KW-0677">Repeat</keyword>
<dbReference type="GO" id="GO:0007030">
    <property type="term" value="P:Golgi organization"/>
    <property type="evidence" value="ECO:0007669"/>
    <property type="project" value="TreeGrafter"/>
</dbReference>
<dbReference type="OrthoDB" id="302759at2759"/>
<dbReference type="InParanoid" id="Q22G20"/>
<feature type="region of interest" description="Disordered" evidence="5">
    <location>
        <begin position="331"/>
        <end position="378"/>
    </location>
</feature>
<evidence type="ECO:0000256" key="4">
    <source>
        <dbReference type="ARBA" id="ARBA00023136"/>
    </source>
</evidence>
<dbReference type="GO" id="GO:0000139">
    <property type="term" value="C:Golgi membrane"/>
    <property type="evidence" value="ECO:0007669"/>
    <property type="project" value="UniProtKB-SubCell"/>
</dbReference>
<dbReference type="PROSITE" id="PS51865">
    <property type="entry name" value="PDZ_GRASP"/>
    <property type="match status" value="2"/>
</dbReference>